<accession>A0A5D4GTW1</accession>
<feature type="compositionally biased region" description="Basic and acidic residues" evidence="1">
    <location>
        <begin position="1"/>
        <end position="11"/>
    </location>
</feature>
<reference evidence="2 3" key="2">
    <citation type="submission" date="2019-09" db="EMBL/GenBank/DDBJ databases">
        <title>Mesorhizobium sp. MaA-C15 isolated from Microcystis aeruginosa.</title>
        <authorList>
            <person name="Jeong S.E."/>
            <person name="Jin H.M."/>
            <person name="Jeon C.O."/>
        </authorList>
    </citation>
    <scope>NUCLEOTIDE SEQUENCE [LARGE SCALE GENOMIC DNA]</scope>
    <source>
        <strain evidence="2 3">MaA-C15</strain>
    </source>
</reference>
<name>A0A5D4GTW1_9HYPH</name>
<dbReference type="AlphaFoldDB" id="A0A5D4GTW1"/>
<gene>
    <name evidence="2" type="ORF">FY036_13845</name>
</gene>
<dbReference type="Proteomes" id="UP000323258">
    <property type="component" value="Unassembled WGS sequence"/>
</dbReference>
<evidence type="ECO:0000313" key="3">
    <source>
        <dbReference type="Proteomes" id="UP000323258"/>
    </source>
</evidence>
<dbReference type="OrthoDB" id="8079851at2"/>
<sequence length="287" mass="30865">MDRWTADETEARASLPAPRGGGGISGALSCEAQRWTLTLETAQEALRAAYGAAATLMIDGRGFDVAFSADGNLLTARIPSEAIEPLKSGLRLEIRLGDAADPAVFSLQGSNVAITTAQERCSQRDMSAYQAVTFTPYSSHINLARQLRADDIEAFAASTASQPQVSAAMVELGEGRRLLFTRLCGSSWYYGLSGCNITGFAPEAGGDADGEQDETGQWRAVYDTENVLLHLERRSLSLGWPDLVTLPVRGAGTGLVWRWDGRAYALKGELPDEVEQAEPLPLRPTKD</sequence>
<reference evidence="2 3" key="1">
    <citation type="submission" date="2019-08" db="EMBL/GenBank/DDBJ databases">
        <authorList>
            <person name="Seo Y.L."/>
        </authorList>
    </citation>
    <scope>NUCLEOTIDE SEQUENCE [LARGE SCALE GENOMIC DNA]</scope>
    <source>
        <strain evidence="2 3">MaA-C15</strain>
    </source>
</reference>
<protein>
    <submittedName>
        <fullName evidence="2">Uncharacterized protein</fullName>
    </submittedName>
</protein>
<proteinExistence type="predicted"/>
<feature type="region of interest" description="Disordered" evidence="1">
    <location>
        <begin position="1"/>
        <end position="20"/>
    </location>
</feature>
<organism evidence="2 3">
    <name type="scientific">Neoaquamicrobium microcysteis</name>
    <dbReference type="NCBI Taxonomy" id="2682781"/>
    <lineage>
        <taxon>Bacteria</taxon>
        <taxon>Pseudomonadati</taxon>
        <taxon>Pseudomonadota</taxon>
        <taxon>Alphaproteobacteria</taxon>
        <taxon>Hyphomicrobiales</taxon>
        <taxon>Phyllobacteriaceae</taxon>
        <taxon>Neoaquamicrobium</taxon>
    </lineage>
</organism>
<comment type="caution">
    <text evidence="2">The sequence shown here is derived from an EMBL/GenBank/DDBJ whole genome shotgun (WGS) entry which is preliminary data.</text>
</comment>
<evidence type="ECO:0000256" key="1">
    <source>
        <dbReference type="SAM" id="MobiDB-lite"/>
    </source>
</evidence>
<dbReference type="RefSeq" id="WP_148915335.1">
    <property type="nucleotide sequence ID" value="NZ_VSZS01000064.1"/>
</dbReference>
<keyword evidence="3" id="KW-1185">Reference proteome</keyword>
<dbReference type="PROSITE" id="PS51257">
    <property type="entry name" value="PROKAR_LIPOPROTEIN"/>
    <property type="match status" value="1"/>
</dbReference>
<evidence type="ECO:0000313" key="2">
    <source>
        <dbReference type="EMBL" id="TYR31363.1"/>
    </source>
</evidence>
<dbReference type="EMBL" id="VSZS01000064">
    <property type="protein sequence ID" value="TYR31363.1"/>
    <property type="molecule type" value="Genomic_DNA"/>
</dbReference>